<feature type="transmembrane region" description="Helical" evidence="8">
    <location>
        <begin position="190"/>
        <end position="209"/>
    </location>
</feature>
<feature type="transmembrane region" description="Helical" evidence="8">
    <location>
        <begin position="362"/>
        <end position="382"/>
    </location>
</feature>
<dbReference type="Proteomes" id="UP000636949">
    <property type="component" value="Unassembled WGS sequence"/>
</dbReference>
<feature type="transmembrane region" description="Helical" evidence="8">
    <location>
        <begin position="329"/>
        <end position="350"/>
    </location>
</feature>
<feature type="transmembrane region" description="Helical" evidence="8">
    <location>
        <begin position="90"/>
        <end position="114"/>
    </location>
</feature>
<evidence type="ECO:0000259" key="9">
    <source>
        <dbReference type="PROSITE" id="PS50850"/>
    </source>
</evidence>
<feature type="transmembrane region" description="Helical" evidence="8">
    <location>
        <begin position="159"/>
        <end position="178"/>
    </location>
</feature>
<feature type="transmembrane region" description="Helical" evidence="8">
    <location>
        <begin position="394"/>
        <end position="413"/>
    </location>
</feature>
<evidence type="ECO:0000256" key="2">
    <source>
        <dbReference type="ARBA" id="ARBA00022448"/>
    </source>
</evidence>
<keyword evidence="11" id="KW-1185">Reference proteome</keyword>
<evidence type="ECO:0000256" key="3">
    <source>
        <dbReference type="ARBA" id="ARBA00022475"/>
    </source>
</evidence>
<gene>
    <name evidence="10" type="ORF">GCM10010995_22920</name>
</gene>
<dbReference type="InterPro" id="IPR051084">
    <property type="entry name" value="H+-coupled_symporters"/>
</dbReference>
<keyword evidence="6 8" id="KW-1133">Transmembrane helix</keyword>
<reference evidence="10" key="2">
    <citation type="submission" date="2020-09" db="EMBL/GenBank/DDBJ databases">
        <authorList>
            <person name="Sun Q."/>
            <person name="Zhou Y."/>
        </authorList>
    </citation>
    <scope>NUCLEOTIDE SEQUENCE</scope>
    <source>
        <strain evidence="10">CGMCC 1.15758</strain>
    </source>
</reference>
<evidence type="ECO:0000256" key="6">
    <source>
        <dbReference type="ARBA" id="ARBA00022989"/>
    </source>
</evidence>
<dbReference type="GO" id="GO:0005886">
    <property type="term" value="C:plasma membrane"/>
    <property type="evidence" value="ECO:0007669"/>
    <property type="project" value="UniProtKB-SubCell"/>
</dbReference>
<feature type="transmembrane region" description="Helical" evidence="8">
    <location>
        <begin position="275"/>
        <end position="294"/>
    </location>
</feature>
<feature type="transmembrane region" description="Helical" evidence="8">
    <location>
        <begin position="238"/>
        <end position="255"/>
    </location>
</feature>
<dbReference type="Gene3D" id="1.20.1250.20">
    <property type="entry name" value="MFS general substrate transporter like domains"/>
    <property type="match status" value="2"/>
</dbReference>
<sequence>MVIFMATRAVSLMETNKKKVFPIVISGILESYDVVLYGLLAPVFAKIFFPDDFKHSLLAAFLIFSISFFVRPFGAVLWGYIGDKYGRKVVLITTLTMMSIVSAGMACVPTYQSIGIASTIIILLFRLIQGLAFSGELPTIMVMLYEVAPDNRKATYSSLWDVVSNSGLVIGILIITLLHSILDVKEVHAWGWRLCFGISVLFTFIIGYIRISTIETKPQYSHYSFYTLRHHWKNIIKIMLYMSSLNFLYYTIMLFNKVTIFKNSALKLSDFQATMIHFSVVLVFVIMLPIMGFVADKIGLKKSSNITLWILIFISAPLYYCLVFGNIPLLLLACFTMSTALALLASAYAPMFLRDCPIDHRISILGIAFSLSILIGSFTPSVNEALSILLNTKMAPVIYFILSVVISLIVLNVDKIHFRGVTKS</sequence>
<dbReference type="InterPro" id="IPR036259">
    <property type="entry name" value="MFS_trans_sf"/>
</dbReference>
<dbReference type="InterPro" id="IPR020846">
    <property type="entry name" value="MFS_dom"/>
</dbReference>
<evidence type="ECO:0000256" key="8">
    <source>
        <dbReference type="SAM" id="Phobius"/>
    </source>
</evidence>
<keyword evidence="3" id="KW-1003">Cell membrane</keyword>
<dbReference type="SUPFAM" id="SSF103473">
    <property type="entry name" value="MFS general substrate transporter"/>
    <property type="match status" value="1"/>
</dbReference>
<evidence type="ECO:0000313" key="11">
    <source>
        <dbReference type="Proteomes" id="UP000636949"/>
    </source>
</evidence>
<keyword evidence="7 8" id="KW-0472">Membrane</keyword>
<feature type="transmembrane region" description="Helical" evidence="8">
    <location>
        <begin position="20"/>
        <end position="45"/>
    </location>
</feature>
<name>A0A8J3E9M7_9GAMM</name>
<organism evidence="10 11">
    <name type="scientific">Cysteiniphilum litorale</name>
    <dbReference type="NCBI Taxonomy" id="2056700"/>
    <lineage>
        <taxon>Bacteria</taxon>
        <taxon>Pseudomonadati</taxon>
        <taxon>Pseudomonadota</taxon>
        <taxon>Gammaproteobacteria</taxon>
        <taxon>Thiotrichales</taxon>
        <taxon>Fastidiosibacteraceae</taxon>
        <taxon>Cysteiniphilum</taxon>
    </lineage>
</organism>
<evidence type="ECO:0000256" key="4">
    <source>
        <dbReference type="ARBA" id="ARBA00022692"/>
    </source>
</evidence>
<feature type="transmembrane region" description="Helical" evidence="8">
    <location>
        <begin position="57"/>
        <end position="78"/>
    </location>
</feature>
<protein>
    <submittedName>
        <fullName evidence="10">Proline/betaine transporter</fullName>
    </submittedName>
</protein>
<evidence type="ECO:0000313" key="10">
    <source>
        <dbReference type="EMBL" id="GGG04916.1"/>
    </source>
</evidence>
<feature type="transmembrane region" description="Helical" evidence="8">
    <location>
        <begin position="306"/>
        <end position="323"/>
    </location>
</feature>
<dbReference type="PANTHER" id="PTHR43528:SF1">
    <property type="entry name" value="ALPHA-KETOGLUTARATE PERMEASE"/>
    <property type="match status" value="1"/>
</dbReference>
<evidence type="ECO:0000256" key="1">
    <source>
        <dbReference type="ARBA" id="ARBA00004651"/>
    </source>
</evidence>
<dbReference type="PROSITE" id="PS50850">
    <property type="entry name" value="MFS"/>
    <property type="match status" value="1"/>
</dbReference>
<feature type="transmembrane region" description="Helical" evidence="8">
    <location>
        <begin position="120"/>
        <end position="147"/>
    </location>
</feature>
<proteinExistence type="predicted"/>
<comment type="subcellular location">
    <subcellularLocation>
        <location evidence="1">Cell membrane</location>
        <topology evidence="1">Multi-pass membrane protein</topology>
    </subcellularLocation>
</comment>
<dbReference type="PANTHER" id="PTHR43528">
    <property type="entry name" value="ALPHA-KETOGLUTARATE PERMEASE"/>
    <property type="match status" value="1"/>
</dbReference>
<dbReference type="EMBL" id="BMJS01000033">
    <property type="protein sequence ID" value="GGG04916.1"/>
    <property type="molecule type" value="Genomic_DNA"/>
</dbReference>
<keyword evidence="2" id="KW-0813">Transport</keyword>
<dbReference type="InterPro" id="IPR011701">
    <property type="entry name" value="MFS"/>
</dbReference>
<reference evidence="10" key="1">
    <citation type="journal article" date="2014" name="Int. J. Syst. Evol. Microbiol.">
        <title>Complete genome sequence of Corynebacterium casei LMG S-19264T (=DSM 44701T), isolated from a smear-ripened cheese.</title>
        <authorList>
            <consortium name="US DOE Joint Genome Institute (JGI-PGF)"/>
            <person name="Walter F."/>
            <person name="Albersmeier A."/>
            <person name="Kalinowski J."/>
            <person name="Ruckert C."/>
        </authorList>
    </citation>
    <scope>NUCLEOTIDE SEQUENCE</scope>
    <source>
        <strain evidence="10">CGMCC 1.15758</strain>
    </source>
</reference>
<keyword evidence="5" id="KW-0769">Symport</keyword>
<dbReference type="AlphaFoldDB" id="A0A8J3E9M7"/>
<comment type="caution">
    <text evidence="10">The sequence shown here is derived from an EMBL/GenBank/DDBJ whole genome shotgun (WGS) entry which is preliminary data.</text>
</comment>
<keyword evidence="4 8" id="KW-0812">Transmembrane</keyword>
<feature type="domain" description="Major facilitator superfamily (MFS) profile" evidence="9">
    <location>
        <begin position="19"/>
        <end position="415"/>
    </location>
</feature>
<dbReference type="GO" id="GO:0015293">
    <property type="term" value="F:symporter activity"/>
    <property type="evidence" value="ECO:0007669"/>
    <property type="project" value="UniProtKB-KW"/>
</dbReference>
<evidence type="ECO:0000256" key="5">
    <source>
        <dbReference type="ARBA" id="ARBA00022847"/>
    </source>
</evidence>
<accession>A0A8J3E9M7</accession>
<dbReference type="Pfam" id="PF07690">
    <property type="entry name" value="MFS_1"/>
    <property type="match status" value="1"/>
</dbReference>
<evidence type="ECO:0000256" key="7">
    <source>
        <dbReference type="ARBA" id="ARBA00023136"/>
    </source>
</evidence>